<feature type="compositionally biased region" description="Low complexity" evidence="1">
    <location>
        <begin position="438"/>
        <end position="459"/>
    </location>
</feature>
<feature type="region of interest" description="Disordered" evidence="1">
    <location>
        <begin position="429"/>
        <end position="518"/>
    </location>
</feature>
<sequence>MKHITTYWLISPLVHACPRPGNVPASFPAITVQAKFLKEAAAMLDTSTDNSKERIQQSLDELKTDFCLKLLRDLIKQKRHLRIAWLLSQETFLNLVLTCLNGEEQQRDGLVGSLLKQLQDLAAKAKDNPLLPYLRKFSLEREGVLLRLSLVGGMFDSVCHPSNCDAWALTLFQLMLYGVVSRERDRYLFDSCYDMLSTLLVWSITDPMNAVPVNAQDPDTKFRFANYSLIVKKLRVCNSFASYSQKELNERALIPELRSLMQFLPIPKPQFELITCEPYGTVPTSPQKLGKSQSQGQITQTTIKANRHGLQHIFLSFLILYLFVSELQAVKLDRFPIPIQRYIQRLVHHSHYNEFVRPTICGMDRPPNLDIYLSPPMMDVSETPATLHHVSSSTATSTTTSAASSTNVPVSTAMDMGAALGPMAQGRALGYQPGGNTPGCAPPGADASAPGGASGGAAAIMFPGQTGPMAALPDLTERGQTSASPRGARGGRRKTTGLSTRSQGTTRKQRQQRQQTVDQAAVAAAAAVAAMQQQQQQQQQQQMAGSGPPPQASYPDSWTVTGAQQPGGPQQFASGPAGAGQPGKPFVSFMRFC</sequence>
<organism evidence="2 3">
    <name type="scientific">Gongylonema pulchrum</name>
    <dbReference type="NCBI Taxonomy" id="637853"/>
    <lineage>
        <taxon>Eukaryota</taxon>
        <taxon>Metazoa</taxon>
        <taxon>Ecdysozoa</taxon>
        <taxon>Nematoda</taxon>
        <taxon>Chromadorea</taxon>
        <taxon>Rhabditida</taxon>
        <taxon>Spirurina</taxon>
        <taxon>Spiruromorpha</taxon>
        <taxon>Spiruroidea</taxon>
        <taxon>Gongylonematidae</taxon>
        <taxon>Gongylonema</taxon>
    </lineage>
</organism>
<feature type="region of interest" description="Disordered" evidence="1">
    <location>
        <begin position="385"/>
        <end position="408"/>
    </location>
</feature>
<keyword evidence="3" id="KW-1185">Reference proteome</keyword>
<dbReference type="OrthoDB" id="20828at2759"/>
<evidence type="ECO:0000313" key="3">
    <source>
        <dbReference type="Proteomes" id="UP000271098"/>
    </source>
</evidence>
<accession>A0A3P7PG63</accession>
<feature type="compositionally biased region" description="Low complexity" evidence="1">
    <location>
        <begin position="562"/>
        <end position="576"/>
    </location>
</feature>
<name>A0A3P7PG63_9BILA</name>
<dbReference type="EMBL" id="UYRT01078653">
    <property type="protein sequence ID" value="VDN18979.1"/>
    <property type="molecule type" value="Genomic_DNA"/>
</dbReference>
<gene>
    <name evidence="2" type="ORF">GPUH_LOCUS11589</name>
</gene>
<feature type="region of interest" description="Disordered" evidence="1">
    <location>
        <begin position="536"/>
        <end position="584"/>
    </location>
</feature>
<evidence type="ECO:0000256" key="1">
    <source>
        <dbReference type="SAM" id="MobiDB-lite"/>
    </source>
</evidence>
<dbReference type="AlphaFoldDB" id="A0A3P7PG63"/>
<proteinExistence type="predicted"/>
<feature type="compositionally biased region" description="Low complexity" evidence="1">
    <location>
        <begin position="391"/>
        <end position="406"/>
    </location>
</feature>
<evidence type="ECO:0000313" key="2">
    <source>
        <dbReference type="EMBL" id="VDN18979.1"/>
    </source>
</evidence>
<reference evidence="2 3" key="1">
    <citation type="submission" date="2018-11" db="EMBL/GenBank/DDBJ databases">
        <authorList>
            <consortium name="Pathogen Informatics"/>
        </authorList>
    </citation>
    <scope>NUCLEOTIDE SEQUENCE [LARGE SCALE GENOMIC DNA]</scope>
</reference>
<protein>
    <submittedName>
        <fullName evidence="2">Uncharacterized protein</fullName>
    </submittedName>
</protein>
<dbReference type="Proteomes" id="UP000271098">
    <property type="component" value="Unassembled WGS sequence"/>
</dbReference>